<evidence type="ECO:0000313" key="5">
    <source>
        <dbReference type="Proteomes" id="UP000198406"/>
    </source>
</evidence>
<dbReference type="PANTHER" id="PTHR43592">
    <property type="entry name" value="CAAX AMINO TERMINAL PROTEASE"/>
    <property type="match status" value="1"/>
</dbReference>
<keyword evidence="5" id="KW-1185">Reference proteome</keyword>
<dbReference type="OrthoDB" id="42816at2759"/>
<proteinExistence type="predicted"/>
<evidence type="ECO:0000256" key="2">
    <source>
        <dbReference type="SAM" id="SignalP"/>
    </source>
</evidence>
<reference evidence="4 5" key="1">
    <citation type="journal article" date="2015" name="Plant Cell">
        <title>Oil accumulation by the oleaginous diatom Fistulifera solaris as revealed by the genome and transcriptome.</title>
        <authorList>
            <person name="Tanaka T."/>
            <person name="Maeda Y."/>
            <person name="Veluchamy A."/>
            <person name="Tanaka M."/>
            <person name="Abida H."/>
            <person name="Marechal E."/>
            <person name="Bowler C."/>
            <person name="Muto M."/>
            <person name="Sunaga Y."/>
            <person name="Tanaka M."/>
            <person name="Yoshino T."/>
            <person name="Taniguchi T."/>
            <person name="Fukuda Y."/>
            <person name="Nemoto M."/>
            <person name="Matsumoto M."/>
            <person name="Wong P.S."/>
            <person name="Aburatani S."/>
            <person name="Fujibuchi W."/>
        </authorList>
    </citation>
    <scope>NUCLEOTIDE SEQUENCE [LARGE SCALE GENOMIC DNA]</scope>
    <source>
        <strain evidence="4 5">JPCC DA0580</strain>
    </source>
</reference>
<dbReference type="GO" id="GO:0004175">
    <property type="term" value="F:endopeptidase activity"/>
    <property type="evidence" value="ECO:0007669"/>
    <property type="project" value="UniProtKB-ARBA"/>
</dbReference>
<accession>A0A1Z5KNQ2</accession>
<name>A0A1Z5KNQ2_FISSO</name>
<keyword evidence="2" id="KW-0732">Signal</keyword>
<gene>
    <name evidence="4" type="ORF">FisN_13Hh268</name>
</gene>
<dbReference type="EMBL" id="BDSP01000259">
    <property type="protein sequence ID" value="GAX27641.1"/>
    <property type="molecule type" value="Genomic_DNA"/>
</dbReference>
<evidence type="ECO:0000313" key="4">
    <source>
        <dbReference type="EMBL" id="GAX27641.1"/>
    </source>
</evidence>
<dbReference type="InterPro" id="IPR011992">
    <property type="entry name" value="EF-hand-dom_pair"/>
</dbReference>
<protein>
    <recommendedName>
        <fullName evidence="3">CAAX prenyl protease 2/Lysostaphin resistance protein A-like domain-containing protein</fullName>
    </recommendedName>
</protein>
<dbReference type="Pfam" id="PF02517">
    <property type="entry name" value="Rce1-like"/>
    <property type="match status" value="1"/>
</dbReference>
<evidence type="ECO:0000256" key="1">
    <source>
        <dbReference type="SAM" id="MobiDB-lite"/>
    </source>
</evidence>
<dbReference type="Proteomes" id="UP000198406">
    <property type="component" value="Unassembled WGS sequence"/>
</dbReference>
<organism evidence="4 5">
    <name type="scientific">Fistulifera solaris</name>
    <name type="common">Oleaginous diatom</name>
    <dbReference type="NCBI Taxonomy" id="1519565"/>
    <lineage>
        <taxon>Eukaryota</taxon>
        <taxon>Sar</taxon>
        <taxon>Stramenopiles</taxon>
        <taxon>Ochrophyta</taxon>
        <taxon>Bacillariophyta</taxon>
        <taxon>Bacillariophyceae</taxon>
        <taxon>Bacillariophycidae</taxon>
        <taxon>Naviculales</taxon>
        <taxon>Naviculaceae</taxon>
        <taxon>Fistulifera</taxon>
    </lineage>
</organism>
<evidence type="ECO:0000259" key="3">
    <source>
        <dbReference type="Pfam" id="PF02517"/>
    </source>
</evidence>
<feature type="domain" description="CAAX prenyl protease 2/Lysostaphin resistance protein A-like" evidence="3">
    <location>
        <begin position="186"/>
        <end position="282"/>
    </location>
</feature>
<sequence length="400" mass="44354">MKSLSLIFPFVSFASAWVQFSPTTRASSRHLSSVTPWVYDALQFRTRDYHEDHVTHEPVQLPKLTKPPNDTPNKKKSGANLHMIEGLCKSQLLLLCATTAIALLGTQGNLLQAVTWSDARTDPFLTQVLAGILAALPMIAISHAIENSSRRDAHYVNFSTTNMAITLFGRRHTPSQPRKVTTSTASVIAMSLGLVLVTSIAEEVVFRGYVPTLIHHYSHSLPIALIGQGVLFGLGHAHPHSRPEENRFVVGLQTANGLLHGIVCAATGSLIPCIVSHCLYDWHVLASTWHHVNNQMDWTEEMTAERNDEAAIFADRLSEETRIFLQRFYYAFDSQHAKSLSLSDVQRAIAYAFSQDKSTPDTSTVASVFAELSNADGRLTFSSFVQLLFTLRSQMKRQPV</sequence>
<feature type="chain" id="PRO_5012848659" description="CAAX prenyl protease 2/Lysostaphin resistance protein A-like domain-containing protein" evidence="2">
    <location>
        <begin position="17"/>
        <end position="400"/>
    </location>
</feature>
<dbReference type="SUPFAM" id="SSF47473">
    <property type="entry name" value="EF-hand"/>
    <property type="match status" value="1"/>
</dbReference>
<dbReference type="InParanoid" id="A0A1Z5KNQ2"/>
<dbReference type="AlphaFoldDB" id="A0A1Z5KNQ2"/>
<feature type="signal peptide" evidence="2">
    <location>
        <begin position="1"/>
        <end position="16"/>
    </location>
</feature>
<comment type="caution">
    <text evidence="4">The sequence shown here is derived from an EMBL/GenBank/DDBJ whole genome shotgun (WGS) entry which is preliminary data.</text>
</comment>
<dbReference type="PANTHER" id="PTHR43592:SF15">
    <property type="entry name" value="CAAX AMINO TERMINAL PROTEASE FAMILY PROTEIN"/>
    <property type="match status" value="1"/>
</dbReference>
<dbReference type="InterPro" id="IPR003675">
    <property type="entry name" value="Rce1/LyrA-like_dom"/>
</dbReference>
<dbReference type="GO" id="GO:0080120">
    <property type="term" value="P:CAAX-box protein maturation"/>
    <property type="evidence" value="ECO:0007669"/>
    <property type="project" value="UniProtKB-ARBA"/>
</dbReference>
<feature type="region of interest" description="Disordered" evidence="1">
    <location>
        <begin position="56"/>
        <end position="77"/>
    </location>
</feature>